<dbReference type="OrthoDB" id="206213at2759"/>
<dbReference type="InterPro" id="IPR000086">
    <property type="entry name" value="NUDIX_hydrolase_dom"/>
</dbReference>
<accession>S7ZSI4</accession>
<dbReference type="Pfam" id="PF01008">
    <property type="entry name" value="IF-2B"/>
    <property type="match status" value="1"/>
</dbReference>
<dbReference type="Gene3D" id="3.40.50.10470">
    <property type="entry name" value="Translation initiation factor eif-2b, domain 2"/>
    <property type="match status" value="1"/>
</dbReference>
<dbReference type="GO" id="GO:0016787">
    <property type="term" value="F:hydrolase activity"/>
    <property type="evidence" value="ECO:0007669"/>
    <property type="project" value="UniProtKB-KW"/>
</dbReference>
<dbReference type="PhylomeDB" id="S7ZSI4"/>
<keyword evidence="2" id="KW-0378">Hydrolase</keyword>
<dbReference type="eggNOG" id="ENOG502SIEX">
    <property type="taxonomic scope" value="Eukaryota"/>
</dbReference>
<evidence type="ECO:0000256" key="2">
    <source>
        <dbReference type="ARBA" id="ARBA00022801"/>
    </source>
</evidence>
<evidence type="ECO:0000259" key="4">
    <source>
        <dbReference type="PROSITE" id="PS51462"/>
    </source>
</evidence>
<dbReference type="Pfam" id="PF00293">
    <property type="entry name" value="NUDIX"/>
    <property type="match status" value="1"/>
</dbReference>
<comment type="similarity">
    <text evidence="1 3">Belongs to the eIF-2B alpha/beta/delta subunits family.</text>
</comment>
<dbReference type="InterPro" id="IPR015797">
    <property type="entry name" value="NUDIX_hydrolase-like_dom_sf"/>
</dbReference>
<evidence type="ECO:0000313" key="6">
    <source>
        <dbReference type="Proteomes" id="UP000019376"/>
    </source>
</evidence>
<dbReference type="Gene3D" id="3.90.79.10">
    <property type="entry name" value="Nucleoside Triphosphate Pyrophosphohydrolase"/>
    <property type="match status" value="1"/>
</dbReference>
<dbReference type="InterPro" id="IPR000649">
    <property type="entry name" value="IF-2B-related"/>
</dbReference>
<dbReference type="InterPro" id="IPR020084">
    <property type="entry name" value="NUDIX_hydrolase_CS"/>
</dbReference>
<dbReference type="GO" id="GO:0019509">
    <property type="term" value="P:L-methionine salvage from methylthioadenosine"/>
    <property type="evidence" value="ECO:0007669"/>
    <property type="project" value="TreeGrafter"/>
</dbReference>
<dbReference type="Proteomes" id="UP000019376">
    <property type="component" value="Unassembled WGS sequence"/>
</dbReference>
<evidence type="ECO:0000313" key="5">
    <source>
        <dbReference type="EMBL" id="EPS31681.1"/>
    </source>
</evidence>
<dbReference type="SUPFAM" id="SSF100950">
    <property type="entry name" value="NagB/RpiA/CoA transferase-like"/>
    <property type="match status" value="1"/>
</dbReference>
<dbReference type="GO" id="GO:0046523">
    <property type="term" value="F:S-methyl-5-thioribose-1-phosphate isomerase activity"/>
    <property type="evidence" value="ECO:0007669"/>
    <property type="project" value="TreeGrafter"/>
</dbReference>
<dbReference type="PANTHER" id="PTHR43475:SF3">
    <property type="entry name" value="TRANSLATION INITIATION FACTOR EIF-2B SUBUNIT FAMILY PROTEIN (AFU_ORTHOLOGUE AFUA_2G14290)"/>
    <property type="match status" value="1"/>
</dbReference>
<protein>
    <recommendedName>
        <fullName evidence="4">Nudix hydrolase domain-containing protein</fullName>
    </recommendedName>
</protein>
<gene>
    <name evidence="5" type="ORF">PDE_06638</name>
</gene>
<dbReference type="STRING" id="933388.S7ZSI4"/>
<name>S7ZSI4_PENO1</name>
<reference evidence="5 6" key="1">
    <citation type="journal article" date="2013" name="PLoS ONE">
        <title>Genomic and secretomic analyses reveal unique features of the lignocellulolytic enzyme system of Penicillium decumbens.</title>
        <authorList>
            <person name="Liu G."/>
            <person name="Zhang L."/>
            <person name="Wei X."/>
            <person name="Zou G."/>
            <person name="Qin Y."/>
            <person name="Ma L."/>
            <person name="Li J."/>
            <person name="Zheng H."/>
            <person name="Wang S."/>
            <person name="Wang C."/>
            <person name="Xun L."/>
            <person name="Zhao G.-P."/>
            <person name="Zhou Z."/>
            <person name="Qu Y."/>
        </authorList>
    </citation>
    <scope>NUCLEOTIDE SEQUENCE [LARGE SCALE GENOMIC DNA]</scope>
    <source>
        <strain evidence="6">114-2 / CGMCC 5302</strain>
    </source>
</reference>
<dbReference type="CDD" id="cd18872">
    <property type="entry name" value="NUDIX_eIF-2B"/>
    <property type="match status" value="1"/>
</dbReference>
<dbReference type="PROSITE" id="PS00893">
    <property type="entry name" value="NUDIX_BOX"/>
    <property type="match status" value="1"/>
</dbReference>
<dbReference type="AlphaFoldDB" id="S7ZSI4"/>
<evidence type="ECO:0000256" key="3">
    <source>
        <dbReference type="RuleBase" id="RU003814"/>
    </source>
</evidence>
<dbReference type="HOGENOM" id="CLU_021101_1_0_1"/>
<dbReference type="InterPro" id="IPR042529">
    <property type="entry name" value="IF_2B-like_C"/>
</dbReference>
<feature type="domain" description="Nudix hydrolase" evidence="4">
    <location>
        <begin position="13"/>
        <end position="164"/>
    </location>
</feature>
<proteinExistence type="inferred from homology"/>
<keyword evidence="6" id="KW-1185">Reference proteome</keyword>
<sequence>MAESRAGFKSQLEKRPVVSSFLFTGNLGSQRVALFKRSDKVRTYQHCLAPISGSIETGELPIVAAWREIKEETGLTCQDIELWRQGTPYSLGDPSIGREWIIYPFAFRLRNTHEGGRGEAAIKIDWEHDGWEWFNPKDVVDDESFGGVPRLAESLRRVYFEMWLNDSASRALHSGLVQLKNDHSSGSHELTTIGIKVFRDTIIYLENDKNWWDTVRIVAWHIWKNGRESMGSATLNALLSILGDLDQIKDRDLQGQWSSILSLVDRHLESRHKTATHIIKAFDSYLQSAYFTNLPPEKVHKLTVLTLSASSTIRNCILKIFQSSPISQLDLRILESRPLFEGASMAASLLFESQSALKDSETKRFHISVYTDAAAALAAQDVDFVLLGADRISGSGSVSNKAGSLPAVLCAKHVSPRAKILVLSSQEKVAEPADDSEHQIEENNPAEVTNSWSLSELKGWDVLQEHSTGQTPSCSVTVRNPYFEWVPSELIDVFITEDGPMKPSAIYGKAVEVQRKTHRYFGFLWSMSI</sequence>
<evidence type="ECO:0000256" key="1">
    <source>
        <dbReference type="ARBA" id="ARBA00007251"/>
    </source>
</evidence>
<organism evidence="5 6">
    <name type="scientific">Penicillium oxalicum (strain 114-2 / CGMCC 5302)</name>
    <name type="common">Penicillium decumbens</name>
    <dbReference type="NCBI Taxonomy" id="933388"/>
    <lineage>
        <taxon>Eukaryota</taxon>
        <taxon>Fungi</taxon>
        <taxon>Dikarya</taxon>
        <taxon>Ascomycota</taxon>
        <taxon>Pezizomycotina</taxon>
        <taxon>Eurotiomycetes</taxon>
        <taxon>Eurotiomycetidae</taxon>
        <taxon>Eurotiales</taxon>
        <taxon>Aspergillaceae</taxon>
        <taxon>Penicillium</taxon>
    </lineage>
</organism>
<dbReference type="PROSITE" id="PS51462">
    <property type="entry name" value="NUDIX"/>
    <property type="match status" value="1"/>
</dbReference>
<dbReference type="InterPro" id="IPR037171">
    <property type="entry name" value="NagB/RpiA_transferase-like"/>
</dbReference>
<dbReference type="PANTHER" id="PTHR43475">
    <property type="entry name" value="METHYLTHIORIBOSE-1-PHOSPHATE ISOMERASE"/>
    <property type="match status" value="1"/>
</dbReference>
<dbReference type="SUPFAM" id="SSF55811">
    <property type="entry name" value="Nudix"/>
    <property type="match status" value="1"/>
</dbReference>
<dbReference type="EMBL" id="KB644414">
    <property type="protein sequence ID" value="EPS31681.1"/>
    <property type="molecule type" value="Genomic_DNA"/>
</dbReference>